<gene>
    <name evidence="3" type="ORF">P154DRAFT_485432</name>
</gene>
<dbReference type="SUPFAM" id="SSF54197">
    <property type="entry name" value="HIT-like"/>
    <property type="match status" value="1"/>
</dbReference>
<proteinExistence type="predicted"/>
<keyword evidence="4" id="KW-1185">Reference proteome</keyword>
<dbReference type="InterPro" id="IPR036265">
    <property type="entry name" value="HIT-like_sf"/>
</dbReference>
<feature type="region of interest" description="Disordered" evidence="1">
    <location>
        <begin position="15"/>
        <end position="44"/>
    </location>
</feature>
<dbReference type="PANTHER" id="PTHR12486:SF4">
    <property type="entry name" value="APRATAXIN"/>
    <property type="match status" value="1"/>
</dbReference>
<dbReference type="GO" id="GO:0005634">
    <property type="term" value="C:nucleus"/>
    <property type="evidence" value="ECO:0007669"/>
    <property type="project" value="TreeGrafter"/>
</dbReference>
<dbReference type="GO" id="GO:0000012">
    <property type="term" value="P:single strand break repair"/>
    <property type="evidence" value="ECO:0007669"/>
    <property type="project" value="TreeGrafter"/>
</dbReference>
<dbReference type="OrthoDB" id="3512845at2759"/>
<feature type="domain" description="Aprataxin C2HE/C2H2/C2HC zinc finger" evidence="2">
    <location>
        <begin position="267"/>
        <end position="328"/>
    </location>
</feature>
<dbReference type="Pfam" id="PF16278">
    <property type="entry name" value="zf-C2HE"/>
    <property type="match status" value="1"/>
</dbReference>
<dbReference type="GO" id="GO:0030983">
    <property type="term" value="F:mismatched DNA binding"/>
    <property type="evidence" value="ECO:0007669"/>
    <property type="project" value="TreeGrafter"/>
</dbReference>
<evidence type="ECO:0000259" key="2">
    <source>
        <dbReference type="Pfam" id="PF16278"/>
    </source>
</evidence>
<evidence type="ECO:0000256" key="1">
    <source>
        <dbReference type="SAM" id="MobiDB-lite"/>
    </source>
</evidence>
<organism evidence="3 4">
    <name type="scientific">Amniculicola lignicola CBS 123094</name>
    <dbReference type="NCBI Taxonomy" id="1392246"/>
    <lineage>
        <taxon>Eukaryota</taxon>
        <taxon>Fungi</taxon>
        <taxon>Dikarya</taxon>
        <taxon>Ascomycota</taxon>
        <taxon>Pezizomycotina</taxon>
        <taxon>Dothideomycetes</taxon>
        <taxon>Pleosporomycetidae</taxon>
        <taxon>Pleosporales</taxon>
        <taxon>Amniculicolaceae</taxon>
        <taxon>Amniculicola</taxon>
    </lineage>
</organism>
<reference evidence="3" key="1">
    <citation type="journal article" date="2020" name="Stud. Mycol.">
        <title>101 Dothideomycetes genomes: a test case for predicting lifestyles and emergence of pathogens.</title>
        <authorList>
            <person name="Haridas S."/>
            <person name="Albert R."/>
            <person name="Binder M."/>
            <person name="Bloem J."/>
            <person name="Labutti K."/>
            <person name="Salamov A."/>
            <person name="Andreopoulos B."/>
            <person name="Baker S."/>
            <person name="Barry K."/>
            <person name="Bills G."/>
            <person name="Bluhm B."/>
            <person name="Cannon C."/>
            <person name="Castanera R."/>
            <person name="Culley D."/>
            <person name="Daum C."/>
            <person name="Ezra D."/>
            <person name="Gonzalez J."/>
            <person name="Henrissat B."/>
            <person name="Kuo A."/>
            <person name="Liang C."/>
            <person name="Lipzen A."/>
            <person name="Lutzoni F."/>
            <person name="Magnuson J."/>
            <person name="Mondo S."/>
            <person name="Nolan M."/>
            <person name="Ohm R."/>
            <person name="Pangilinan J."/>
            <person name="Park H.-J."/>
            <person name="Ramirez L."/>
            <person name="Alfaro M."/>
            <person name="Sun H."/>
            <person name="Tritt A."/>
            <person name="Yoshinaga Y."/>
            <person name="Zwiers L.-H."/>
            <person name="Turgeon B."/>
            <person name="Goodwin S."/>
            <person name="Spatafora J."/>
            <person name="Crous P."/>
            <person name="Grigoriev I."/>
        </authorList>
    </citation>
    <scope>NUCLEOTIDE SEQUENCE</scope>
    <source>
        <strain evidence="3">CBS 123094</strain>
    </source>
</reference>
<dbReference type="Proteomes" id="UP000799779">
    <property type="component" value="Unassembled WGS sequence"/>
</dbReference>
<name>A0A6A5WTL3_9PLEO</name>
<dbReference type="GO" id="GO:0003725">
    <property type="term" value="F:double-stranded RNA binding"/>
    <property type="evidence" value="ECO:0007669"/>
    <property type="project" value="TreeGrafter"/>
</dbReference>
<protein>
    <submittedName>
        <fullName evidence="3">HIT-like protein</fullName>
    </submittedName>
</protein>
<dbReference type="GO" id="GO:1990165">
    <property type="term" value="F:single-strand break-containing DNA binding"/>
    <property type="evidence" value="ECO:0007669"/>
    <property type="project" value="TreeGrafter"/>
</dbReference>
<dbReference type="Pfam" id="PF11969">
    <property type="entry name" value="DcpS_C"/>
    <property type="match status" value="1"/>
</dbReference>
<accession>A0A6A5WTL3</accession>
<dbReference type="PANTHER" id="PTHR12486">
    <property type="entry name" value="APRATAXIN-RELATED"/>
    <property type="match status" value="1"/>
</dbReference>
<dbReference type="GO" id="GO:0033699">
    <property type="term" value="F:DNA 5'-adenosine monophosphate hydrolase activity"/>
    <property type="evidence" value="ECO:0007669"/>
    <property type="project" value="TreeGrafter"/>
</dbReference>
<feature type="region of interest" description="Disordered" evidence="1">
    <location>
        <begin position="72"/>
        <end position="91"/>
    </location>
</feature>
<dbReference type="EMBL" id="ML977568">
    <property type="protein sequence ID" value="KAF2004274.1"/>
    <property type="molecule type" value="Genomic_DNA"/>
</dbReference>
<evidence type="ECO:0000313" key="4">
    <source>
        <dbReference type="Proteomes" id="UP000799779"/>
    </source>
</evidence>
<evidence type="ECO:0000313" key="3">
    <source>
        <dbReference type="EMBL" id="KAF2004274.1"/>
    </source>
</evidence>
<dbReference type="GO" id="GO:0003697">
    <property type="term" value="F:single-stranded DNA binding"/>
    <property type="evidence" value="ECO:0007669"/>
    <property type="project" value="TreeGrafter"/>
</dbReference>
<feature type="compositionally biased region" description="Polar residues" evidence="1">
    <location>
        <begin position="25"/>
        <end position="42"/>
    </location>
</feature>
<dbReference type="InterPro" id="IPR032566">
    <property type="entry name" value="Znf-C2HE"/>
</dbReference>
<sequence>MVSISNRLSRTLRYNSSKLKKELPHTSTMASSNSPLTHSNDAITAEEIAGTAKPHDAPTYKPEKRFNAFTELMAPKKPKPSSPGISPQRKSKYLPSVFDRRDGLGLYITHPEQNPEGRVVEYDDEFVVIQDKFAKASVHLLLLARDPTIYRQEATEVLTHDPIFLAKVQARIPHLKQLVASELRRLYGQHSASDKPYQEALEGLMSSPDPPSESDREALLPLGRDWLSEVRCGIHTHPSMHHLHIHIFSRDMYSPCLKHKKHYLSFTSSFLIDVVDFPLNDKGEDRRGMQRLKINGWNHWDMKCWRCGRNFKNQFKSLKEHMEGEFEEWKKE</sequence>
<dbReference type="Gene3D" id="3.30.428.10">
    <property type="entry name" value="HIT-like"/>
    <property type="match status" value="1"/>
</dbReference>
<dbReference type="AlphaFoldDB" id="A0A6A5WTL3"/>